<evidence type="ECO:0000256" key="1">
    <source>
        <dbReference type="SAM" id="Phobius"/>
    </source>
</evidence>
<reference evidence="2" key="1">
    <citation type="submission" date="2021-01" db="EMBL/GenBank/DDBJ databases">
        <title>Modified the classification status of verrucomicrobia.</title>
        <authorList>
            <person name="Feng X."/>
        </authorList>
    </citation>
    <scope>NUCLEOTIDE SEQUENCE</scope>
    <source>
        <strain evidence="2">_KCTC 22039</strain>
    </source>
</reference>
<organism evidence="2 3">
    <name type="scientific">Persicirhabdus sediminis</name>
    <dbReference type="NCBI Taxonomy" id="454144"/>
    <lineage>
        <taxon>Bacteria</taxon>
        <taxon>Pseudomonadati</taxon>
        <taxon>Verrucomicrobiota</taxon>
        <taxon>Verrucomicrobiia</taxon>
        <taxon>Verrucomicrobiales</taxon>
        <taxon>Verrucomicrobiaceae</taxon>
        <taxon>Persicirhabdus</taxon>
    </lineage>
</organism>
<dbReference type="RefSeq" id="WP_200310737.1">
    <property type="nucleotide sequence ID" value="NZ_JAENIM010000032.1"/>
</dbReference>
<gene>
    <name evidence="2" type="ORF">JIN82_06045</name>
</gene>
<keyword evidence="1" id="KW-0812">Transmembrane</keyword>
<name>A0A8J7SLX1_9BACT</name>
<keyword evidence="1" id="KW-1133">Transmembrane helix</keyword>
<keyword evidence="1" id="KW-0472">Membrane</keyword>
<feature type="transmembrane region" description="Helical" evidence="1">
    <location>
        <begin position="30"/>
        <end position="49"/>
    </location>
</feature>
<evidence type="ECO:0000313" key="2">
    <source>
        <dbReference type="EMBL" id="MBK1790713.1"/>
    </source>
</evidence>
<accession>A0A8J7SLX1</accession>
<dbReference type="EMBL" id="JAENIM010000032">
    <property type="protein sequence ID" value="MBK1790713.1"/>
    <property type="molecule type" value="Genomic_DNA"/>
</dbReference>
<evidence type="ECO:0008006" key="4">
    <source>
        <dbReference type="Google" id="ProtNLM"/>
    </source>
</evidence>
<comment type="caution">
    <text evidence="2">The sequence shown here is derived from an EMBL/GenBank/DDBJ whole genome shotgun (WGS) entry which is preliminary data.</text>
</comment>
<proteinExistence type="predicted"/>
<keyword evidence="3" id="KW-1185">Reference proteome</keyword>
<feature type="transmembrane region" description="Helical" evidence="1">
    <location>
        <begin position="55"/>
        <end position="73"/>
    </location>
</feature>
<dbReference type="Proteomes" id="UP000624703">
    <property type="component" value="Unassembled WGS sequence"/>
</dbReference>
<sequence>MTITAQSQFHDEVYAHAYAKHAWHRWRFWLLLRTLVAIGCLAYGGYTMIMVGPEMMAVLSIMVGTFALVRPIIWKILYLRRMRGSAGYGELVSYEFSPAGISMAGASFSSEVAWDKVYELVVFPAGVLIYFDKRQHLWLPDHTIAGETSQLAELARQNGVDVALR</sequence>
<protein>
    <recommendedName>
        <fullName evidence="4">YcxB-like protein</fullName>
    </recommendedName>
</protein>
<dbReference type="AlphaFoldDB" id="A0A8J7SLX1"/>
<evidence type="ECO:0000313" key="3">
    <source>
        <dbReference type="Proteomes" id="UP000624703"/>
    </source>
</evidence>